<comment type="caution">
    <text evidence="1">The sequence shown here is derived from an EMBL/GenBank/DDBJ whole genome shotgun (WGS) entry which is preliminary data.</text>
</comment>
<gene>
    <name evidence="1" type="ORF">OWV82_011064</name>
</gene>
<sequence length="165" mass="19201">MVLLSASGCLSVFLPETDFFSSCTPTVRREKAAAQKRRKKEKKRRNKKKKELCGGEEIRENRSRHEHKKIRKCWDTTDCQMSRENENQLLDRSSLTEDLEQAISDSLYDSSGNTANIKGKEHRWSINGCRKHGSIIQVDLLHKGIRIHKFYLAYQIGIHLCKELR</sequence>
<dbReference type="Proteomes" id="UP001164539">
    <property type="component" value="Chromosome 6"/>
</dbReference>
<name>A0ACC1XZ27_MELAZ</name>
<protein>
    <submittedName>
        <fullName evidence="1">Exostosin family protein</fullName>
    </submittedName>
</protein>
<proteinExistence type="predicted"/>
<organism evidence="1 2">
    <name type="scientific">Melia azedarach</name>
    <name type="common">Chinaberry tree</name>
    <dbReference type="NCBI Taxonomy" id="155640"/>
    <lineage>
        <taxon>Eukaryota</taxon>
        <taxon>Viridiplantae</taxon>
        <taxon>Streptophyta</taxon>
        <taxon>Embryophyta</taxon>
        <taxon>Tracheophyta</taxon>
        <taxon>Spermatophyta</taxon>
        <taxon>Magnoliopsida</taxon>
        <taxon>eudicotyledons</taxon>
        <taxon>Gunneridae</taxon>
        <taxon>Pentapetalae</taxon>
        <taxon>rosids</taxon>
        <taxon>malvids</taxon>
        <taxon>Sapindales</taxon>
        <taxon>Meliaceae</taxon>
        <taxon>Melia</taxon>
    </lineage>
</organism>
<evidence type="ECO:0000313" key="2">
    <source>
        <dbReference type="Proteomes" id="UP001164539"/>
    </source>
</evidence>
<accession>A0ACC1XZ27</accession>
<evidence type="ECO:0000313" key="1">
    <source>
        <dbReference type="EMBL" id="KAJ4715984.1"/>
    </source>
</evidence>
<keyword evidence="2" id="KW-1185">Reference proteome</keyword>
<reference evidence="1 2" key="1">
    <citation type="journal article" date="2023" name="Science">
        <title>Complex scaffold remodeling in plant triterpene biosynthesis.</title>
        <authorList>
            <person name="De La Pena R."/>
            <person name="Hodgson H."/>
            <person name="Liu J.C."/>
            <person name="Stephenson M.J."/>
            <person name="Martin A.C."/>
            <person name="Owen C."/>
            <person name="Harkess A."/>
            <person name="Leebens-Mack J."/>
            <person name="Jimenez L.E."/>
            <person name="Osbourn A."/>
            <person name="Sattely E.S."/>
        </authorList>
    </citation>
    <scope>NUCLEOTIDE SEQUENCE [LARGE SCALE GENOMIC DNA]</scope>
    <source>
        <strain evidence="2">cv. JPN11</strain>
        <tissue evidence="1">Leaf</tissue>
    </source>
</reference>
<dbReference type="EMBL" id="CM051399">
    <property type="protein sequence ID" value="KAJ4715984.1"/>
    <property type="molecule type" value="Genomic_DNA"/>
</dbReference>